<evidence type="ECO:0000313" key="1">
    <source>
        <dbReference type="EMBL" id="CUS35954.1"/>
    </source>
</evidence>
<gene>
    <name evidence="1" type="primary">paeR7IR</name>
    <name evidence="1" type="ORF">COMA1_20551</name>
</gene>
<dbReference type="AlphaFoldDB" id="A0A0S4LLG5"/>
<accession>A0A0S4LLG5</accession>
<sequence>MHEQWRLRLNIDKRLQAAVQNYWNARRKNKEKQVQSGKIDAGTRGEVTGGTQMGALEVLVSDILCDAGLKKVDIRTRTSLELPGYFRATKKWDLIVVSNDVLVLAMEFKSQAGKSIGNNVNNRSEEAVGSAKDIWTAFREGRFGQSPPPFLGYLFLLEDRENVKTPVTNKEPYFPVDPEFRGELYLKHKTSLQRYHGVSYSKRYELLCRRLVLERLYSAACFIMATNSPKTKITQPAEDLNFHRFVAALRGHVVTFLGSQSM</sequence>
<keyword evidence="1" id="KW-0378">Hydrolase</keyword>
<dbReference type="Proteomes" id="UP000199032">
    <property type="component" value="Unassembled WGS sequence"/>
</dbReference>
<protein>
    <submittedName>
        <fullName evidence="1">Type-2 restriction enzyme PaeR7I</fullName>
        <ecNumber evidence="1">3.1.21.4</ecNumber>
    </submittedName>
</protein>
<dbReference type="Pfam" id="PF04555">
    <property type="entry name" value="XhoI"/>
    <property type="match status" value="2"/>
</dbReference>
<dbReference type="EC" id="3.1.21.4" evidence="1"/>
<reference evidence="1 2" key="1">
    <citation type="submission" date="2015-10" db="EMBL/GenBank/DDBJ databases">
        <authorList>
            <person name="Gilbert D.G."/>
        </authorList>
    </citation>
    <scope>NUCLEOTIDE SEQUENCE [LARGE SCALE GENOMIC DNA]</scope>
    <source>
        <strain evidence="1">COMA1</strain>
    </source>
</reference>
<organism evidence="1 2">
    <name type="scientific">Candidatus Nitrospira nitrosa</name>
    <dbReference type="NCBI Taxonomy" id="1742972"/>
    <lineage>
        <taxon>Bacteria</taxon>
        <taxon>Pseudomonadati</taxon>
        <taxon>Nitrospirota</taxon>
        <taxon>Nitrospiria</taxon>
        <taxon>Nitrospirales</taxon>
        <taxon>Nitrospiraceae</taxon>
        <taxon>Nitrospira</taxon>
    </lineage>
</organism>
<keyword evidence="2" id="KW-1185">Reference proteome</keyword>
<evidence type="ECO:0000313" key="2">
    <source>
        <dbReference type="Proteomes" id="UP000199032"/>
    </source>
</evidence>
<name>A0A0S4LLG5_9BACT</name>
<dbReference type="EMBL" id="CZQA01000008">
    <property type="protein sequence ID" value="CUS35954.1"/>
    <property type="molecule type" value="Genomic_DNA"/>
</dbReference>
<dbReference type="InterPro" id="IPR007636">
    <property type="entry name" value="Restrct_endonuc_II_XhoI"/>
</dbReference>
<proteinExistence type="predicted"/>
<dbReference type="GO" id="GO:0003677">
    <property type="term" value="F:DNA binding"/>
    <property type="evidence" value="ECO:0007669"/>
    <property type="project" value="InterPro"/>
</dbReference>
<dbReference type="GO" id="GO:0009036">
    <property type="term" value="F:type II site-specific deoxyribonuclease activity"/>
    <property type="evidence" value="ECO:0007669"/>
    <property type="project" value="UniProtKB-EC"/>
</dbReference>
<dbReference type="STRING" id="1742972.COMA1_20551"/>
<dbReference type="GO" id="GO:0009307">
    <property type="term" value="P:DNA restriction-modification system"/>
    <property type="evidence" value="ECO:0007669"/>
    <property type="project" value="InterPro"/>
</dbReference>